<dbReference type="PROSITE" id="PS50885">
    <property type="entry name" value="HAMP"/>
    <property type="match status" value="1"/>
</dbReference>
<feature type="transmembrane region" description="Helical" evidence="4">
    <location>
        <begin position="317"/>
        <end position="340"/>
    </location>
</feature>
<comment type="similarity">
    <text evidence="2">Belongs to the methyl-accepting chemotaxis (MCP) protein family.</text>
</comment>
<feature type="domain" description="Methyl-accepting transducer" evidence="5">
    <location>
        <begin position="397"/>
        <end position="633"/>
    </location>
</feature>
<dbReference type="InterPro" id="IPR004089">
    <property type="entry name" value="MCPsignal_dom"/>
</dbReference>
<evidence type="ECO:0000256" key="3">
    <source>
        <dbReference type="PROSITE-ProRule" id="PRU00284"/>
    </source>
</evidence>
<dbReference type="PANTHER" id="PTHR32089:SF112">
    <property type="entry name" value="LYSOZYME-LIKE PROTEIN-RELATED"/>
    <property type="match status" value="1"/>
</dbReference>
<feature type="domain" description="HAMP" evidence="6">
    <location>
        <begin position="340"/>
        <end position="392"/>
    </location>
</feature>
<evidence type="ECO:0000256" key="2">
    <source>
        <dbReference type="ARBA" id="ARBA00029447"/>
    </source>
</evidence>
<dbReference type="RefSeq" id="WP_227180955.1">
    <property type="nucleotide sequence ID" value="NZ_JAJBZT010000005.1"/>
</dbReference>
<keyword evidence="1 3" id="KW-0807">Transducer</keyword>
<dbReference type="InterPro" id="IPR003660">
    <property type="entry name" value="HAMP_dom"/>
</dbReference>
<keyword evidence="4" id="KW-1133">Transmembrane helix</keyword>
<proteinExistence type="inferred from homology"/>
<feature type="transmembrane region" description="Helical" evidence="4">
    <location>
        <begin position="20"/>
        <end position="38"/>
    </location>
</feature>
<dbReference type="PANTHER" id="PTHR32089">
    <property type="entry name" value="METHYL-ACCEPTING CHEMOTAXIS PROTEIN MCPB"/>
    <property type="match status" value="1"/>
</dbReference>
<keyword evidence="8" id="KW-1185">Reference proteome</keyword>
<dbReference type="SMART" id="SM00304">
    <property type="entry name" value="HAMP"/>
    <property type="match status" value="1"/>
</dbReference>
<dbReference type="PROSITE" id="PS50111">
    <property type="entry name" value="CHEMOTAXIS_TRANSDUC_2"/>
    <property type="match status" value="1"/>
</dbReference>
<protein>
    <submittedName>
        <fullName evidence="7">Methyl-accepting chemotaxis protein</fullName>
    </submittedName>
</protein>
<evidence type="ECO:0000313" key="7">
    <source>
        <dbReference type="EMBL" id="MCB6184152.1"/>
    </source>
</evidence>
<keyword evidence="4" id="KW-0472">Membrane</keyword>
<evidence type="ECO:0000259" key="6">
    <source>
        <dbReference type="PROSITE" id="PS50885"/>
    </source>
</evidence>
<dbReference type="Pfam" id="PF00015">
    <property type="entry name" value="MCPsignal"/>
    <property type="match status" value="1"/>
</dbReference>
<name>A0ABS8D7M6_9NEIS</name>
<dbReference type="EMBL" id="JAJBZT010000005">
    <property type="protein sequence ID" value="MCB6184152.1"/>
    <property type="molecule type" value="Genomic_DNA"/>
</dbReference>
<reference evidence="7" key="1">
    <citation type="submission" date="2021-10" db="EMBL/GenBank/DDBJ databases">
        <title>The complete genome sequence of Leeia sp. TBRC 13508.</title>
        <authorList>
            <person name="Charoenyingcharoen P."/>
            <person name="Yukphan P."/>
        </authorList>
    </citation>
    <scope>NUCLEOTIDE SEQUENCE</scope>
    <source>
        <strain evidence="7">TBRC 13508</strain>
    </source>
</reference>
<accession>A0ABS8D7M6</accession>
<sequence length="669" mass="71858">MSLFSPAIALFDRLGYRSKFTVFGLVMLIPSILLAAMLTRSMYEDYSFANYEKNGLAVLQPAHALLYELALRRGEQSAHSQQAKEFAVKVAARDQKVQAALAKLVAADKAAGLDTAMALQDLQKKLAKMPAPLLDGAENRANNEALIGAVLNYIGVVAEKSNLILDPEAETYYLADGFTNALPQVVRAASEIRDIGAGALARGFPATGDREALAISLYNLPTRLDALNNDLDHFEKIFPEEKAKLQGLRQTLMSSAAKLSAVYGKEVVNTMAYTMVPKDFLAQADQFDNAVLAISQFISPSLEKGLDKRMISKRTELVLGLALILIAIVLAFYLFVAAYLSIARAIQALEQVTSDLAAGKLSARAKLSTKDETARVAESFNRMAGQFASVLHQAKQAAVAVSGATTRLVSDSSLVAQGAQQQSDAVYTASDNVRDLEGSITTVNSRVQQTVNLTREASQLAEKGQISVKNVETDIQDVAMAVRQVSGTVEELSKQSANIGQIVSVIKEVADQTNLLALNAAIEAARAGEQGRGFAVVADEVRKLAERTGRATQEIHSNIIAMQDKVKQTVVTMEAGQAKVDQCEDRARAAAEVLTQIRDQSKAAELQVKEIASVTDDQAKSGEAIANQIQLIADLASSNKSTVGNTVSAVNEMKDKAIVLTKAIEHFEV</sequence>
<evidence type="ECO:0000313" key="8">
    <source>
        <dbReference type="Proteomes" id="UP001165395"/>
    </source>
</evidence>
<evidence type="ECO:0000259" key="5">
    <source>
        <dbReference type="PROSITE" id="PS50111"/>
    </source>
</evidence>
<keyword evidence="4" id="KW-0812">Transmembrane</keyword>
<dbReference type="Pfam" id="PF00672">
    <property type="entry name" value="HAMP"/>
    <property type="match status" value="1"/>
</dbReference>
<organism evidence="7 8">
    <name type="scientific">Leeia speluncae</name>
    <dbReference type="NCBI Taxonomy" id="2884804"/>
    <lineage>
        <taxon>Bacteria</taxon>
        <taxon>Pseudomonadati</taxon>
        <taxon>Pseudomonadota</taxon>
        <taxon>Betaproteobacteria</taxon>
        <taxon>Neisseriales</taxon>
        <taxon>Leeiaceae</taxon>
        <taxon>Leeia</taxon>
    </lineage>
</organism>
<dbReference type="CDD" id="cd11386">
    <property type="entry name" value="MCP_signal"/>
    <property type="match status" value="1"/>
</dbReference>
<dbReference type="SMART" id="SM00283">
    <property type="entry name" value="MA"/>
    <property type="match status" value="1"/>
</dbReference>
<evidence type="ECO:0000256" key="4">
    <source>
        <dbReference type="SAM" id="Phobius"/>
    </source>
</evidence>
<dbReference type="Proteomes" id="UP001165395">
    <property type="component" value="Unassembled WGS sequence"/>
</dbReference>
<dbReference type="CDD" id="cd06225">
    <property type="entry name" value="HAMP"/>
    <property type="match status" value="1"/>
</dbReference>
<gene>
    <name evidence="7" type="ORF">LIN78_11400</name>
</gene>
<dbReference type="SUPFAM" id="SSF58104">
    <property type="entry name" value="Methyl-accepting chemotaxis protein (MCP) signaling domain"/>
    <property type="match status" value="1"/>
</dbReference>
<dbReference type="Gene3D" id="1.10.287.950">
    <property type="entry name" value="Methyl-accepting chemotaxis protein"/>
    <property type="match status" value="1"/>
</dbReference>
<comment type="caution">
    <text evidence="7">The sequence shown here is derived from an EMBL/GenBank/DDBJ whole genome shotgun (WGS) entry which is preliminary data.</text>
</comment>
<evidence type="ECO:0000256" key="1">
    <source>
        <dbReference type="ARBA" id="ARBA00023224"/>
    </source>
</evidence>